<proteinExistence type="predicted"/>
<protein>
    <submittedName>
        <fullName evidence="1">Uncharacterized protein</fullName>
    </submittedName>
</protein>
<dbReference type="EMBL" id="LCBB01000018">
    <property type="protein sequence ID" value="KKS02018.1"/>
    <property type="molecule type" value="Genomic_DNA"/>
</dbReference>
<name>A0A0G0YNV6_UNCKA</name>
<reference evidence="1 2" key="1">
    <citation type="journal article" date="2015" name="Nature">
        <title>rRNA introns, odd ribosomes, and small enigmatic genomes across a large radiation of phyla.</title>
        <authorList>
            <person name="Brown C.T."/>
            <person name="Hug L.A."/>
            <person name="Thomas B.C."/>
            <person name="Sharon I."/>
            <person name="Castelle C.J."/>
            <person name="Singh A."/>
            <person name="Wilkins M.J."/>
            <person name="Williams K.H."/>
            <person name="Banfield J.F."/>
        </authorList>
    </citation>
    <scope>NUCLEOTIDE SEQUENCE [LARGE SCALE GENOMIC DNA]</scope>
</reference>
<evidence type="ECO:0000313" key="1">
    <source>
        <dbReference type="EMBL" id="KKS02018.1"/>
    </source>
</evidence>
<evidence type="ECO:0000313" key="2">
    <source>
        <dbReference type="Proteomes" id="UP000033947"/>
    </source>
</evidence>
<gene>
    <name evidence="1" type="ORF">UU55_C0018G0003</name>
</gene>
<organism evidence="1 2">
    <name type="scientific">candidate division WWE3 bacterium GW2011_GWC2_41_23</name>
    <dbReference type="NCBI Taxonomy" id="1619123"/>
    <lineage>
        <taxon>Bacteria</taxon>
        <taxon>Katanobacteria</taxon>
    </lineage>
</organism>
<sequence length="228" mass="26860">MEYIPHFCSCMIEYMGIFNFFKYTATERLILNQYTQMLSSTFDMSKSEANSLAEEMLVNSISKAKKDNTYQLPPSILGEMILDDYESGDIIGFLVKYVRKTLPEKRKDGVKDEDILWWWNLDEISRRMVMELDWLLKSSNYSLEIKNNGLSEKEAILRTKKYNPTYGDPGELPHLKGDNRPLPWELRDRINIFLEKILKSDPQKYKKRIESAPSFNSFLREEIRKGNI</sequence>
<comment type="caution">
    <text evidence="1">The sequence shown here is derived from an EMBL/GenBank/DDBJ whole genome shotgun (WGS) entry which is preliminary data.</text>
</comment>
<dbReference type="Proteomes" id="UP000033947">
    <property type="component" value="Unassembled WGS sequence"/>
</dbReference>
<accession>A0A0G0YNV6</accession>
<dbReference type="AlphaFoldDB" id="A0A0G0YNV6"/>